<proteinExistence type="predicted"/>
<dbReference type="Proteomes" id="UP000194003">
    <property type="component" value="Unassembled WGS sequence"/>
</dbReference>
<dbReference type="EMBL" id="LVJN01000020">
    <property type="protein sequence ID" value="OSM02228.1"/>
    <property type="molecule type" value="Genomic_DNA"/>
</dbReference>
<comment type="caution">
    <text evidence="1">The sequence shown here is derived from an EMBL/GenBank/DDBJ whole genome shotgun (WGS) entry which is preliminary data.</text>
</comment>
<accession>A0A1Y2K2G9</accession>
<dbReference type="STRING" id="1434232.MAIT1_02335"/>
<organism evidence="1 2">
    <name type="scientific">Magnetofaba australis IT-1</name>
    <dbReference type="NCBI Taxonomy" id="1434232"/>
    <lineage>
        <taxon>Bacteria</taxon>
        <taxon>Pseudomonadati</taxon>
        <taxon>Pseudomonadota</taxon>
        <taxon>Magnetococcia</taxon>
        <taxon>Magnetococcales</taxon>
        <taxon>Magnetococcaceae</taxon>
        <taxon>Magnetofaba</taxon>
    </lineage>
</organism>
<evidence type="ECO:0000313" key="2">
    <source>
        <dbReference type="Proteomes" id="UP000194003"/>
    </source>
</evidence>
<gene>
    <name evidence="1" type="ORF">MAIT1_02335</name>
</gene>
<protein>
    <submittedName>
        <fullName evidence="1">Uncharacterized protein</fullName>
    </submittedName>
</protein>
<dbReference type="AlphaFoldDB" id="A0A1Y2K2G9"/>
<keyword evidence="2" id="KW-1185">Reference proteome</keyword>
<reference evidence="1 2" key="1">
    <citation type="journal article" date="2016" name="BMC Genomics">
        <title>Combined genomic and structural analyses of a cultured magnetotactic bacterium reveals its niche adaptation to a dynamic environment.</title>
        <authorList>
            <person name="Araujo A.C."/>
            <person name="Morillo V."/>
            <person name="Cypriano J."/>
            <person name="Teixeira L.C."/>
            <person name="Leao P."/>
            <person name="Lyra S."/>
            <person name="Almeida L.G."/>
            <person name="Bazylinski D.A."/>
            <person name="Vasconcellos A.T."/>
            <person name="Abreu F."/>
            <person name="Lins U."/>
        </authorList>
    </citation>
    <scope>NUCLEOTIDE SEQUENCE [LARGE SCALE GENOMIC DNA]</scope>
    <source>
        <strain evidence="1 2">IT-1</strain>
    </source>
</reference>
<name>A0A1Y2K2G9_9PROT</name>
<evidence type="ECO:0000313" key="1">
    <source>
        <dbReference type="EMBL" id="OSM02228.1"/>
    </source>
</evidence>
<sequence>MINIEVARGKEFAQQTGQTSDEAPERSAEEDWAINVNAVKQYSKARAWEECLNALTYLSTRENNPEAPRAMAQRVWLSLKCATPIGDVTLALTALQALLGAKHELSGNLASLANLLCQHRDERDPELPLAQHHAQLMLQAAGEAAGIDTTEAFNAWVAEHGLDDPDTFIPPIMTMLELMVGDDGWWVDRDAVQEELMAYNADKAE</sequence>